<dbReference type="AlphaFoldDB" id="A0A9P8Q4Z3"/>
<name>A0A9P8Q4Z3_WICPI</name>
<dbReference type="EMBL" id="JAEUBG010002687">
    <property type="protein sequence ID" value="KAH3684146.1"/>
    <property type="molecule type" value="Genomic_DNA"/>
</dbReference>
<comment type="caution">
    <text evidence="1">The sequence shown here is derived from an EMBL/GenBank/DDBJ whole genome shotgun (WGS) entry which is preliminary data.</text>
</comment>
<reference evidence="1" key="2">
    <citation type="submission" date="2021-01" db="EMBL/GenBank/DDBJ databases">
        <authorList>
            <person name="Schikora-Tamarit M.A."/>
        </authorList>
    </citation>
    <scope>NUCLEOTIDE SEQUENCE</scope>
    <source>
        <strain evidence="1">CBS2887</strain>
    </source>
</reference>
<protein>
    <submittedName>
        <fullName evidence="1">Uncharacterized protein</fullName>
    </submittedName>
</protein>
<organism evidence="1 2">
    <name type="scientific">Wickerhamomyces pijperi</name>
    <name type="common">Yeast</name>
    <name type="synonym">Pichia pijperi</name>
    <dbReference type="NCBI Taxonomy" id="599730"/>
    <lineage>
        <taxon>Eukaryota</taxon>
        <taxon>Fungi</taxon>
        <taxon>Dikarya</taxon>
        <taxon>Ascomycota</taxon>
        <taxon>Saccharomycotina</taxon>
        <taxon>Saccharomycetes</taxon>
        <taxon>Phaffomycetales</taxon>
        <taxon>Wickerhamomycetaceae</taxon>
        <taxon>Wickerhamomyces</taxon>
    </lineage>
</organism>
<keyword evidence="2" id="KW-1185">Reference proteome</keyword>
<dbReference type="Proteomes" id="UP000774326">
    <property type="component" value="Unassembled WGS sequence"/>
</dbReference>
<gene>
    <name evidence="1" type="ORF">WICPIJ_004876</name>
</gene>
<accession>A0A9P8Q4Z3</accession>
<evidence type="ECO:0000313" key="1">
    <source>
        <dbReference type="EMBL" id="KAH3684146.1"/>
    </source>
</evidence>
<evidence type="ECO:0000313" key="2">
    <source>
        <dbReference type="Proteomes" id="UP000774326"/>
    </source>
</evidence>
<proteinExistence type="predicted"/>
<sequence length="125" mass="13924">MKRANVLSLEFVYSMMRGLVIVPEGSSCFLTSSKHLKLVVMWTLNDLGSVVSSYPVFSLRKLSISGKRTGFSMETTLPLSSSLMIIWKSSFLEASSFNFAPEDIGNVSMVDDKDLPWRYSVVAVE</sequence>
<reference evidence="1" key="1">
    <citation type="journal article" date="2021" name="Open Biol.">
        <title>Shared evolutionary footprints suggest mitochondrial oxidative damage underlies multiple complex I losses in fungi.</title>
        <authorList>
            <person name="Schikora-Tamarit M.A."/>
            <person name="Marcet-Houben M."/>
            <person name="Nosek J."/>
            <person name="Gabaldon T."/>
        </authorList>
    </citation>
    <scope>NUCLEOTIDE SEQUENCE</scope>
    <source>
        <strain evidence="1">CBS2887</strain>
    </source>
</reference>